<accession>A0AAD4R322</accession>
<feature type="signal peptide" evidence="2">
    <location>
        <begin position="1"/>
        <end position="19"/>
    </location>
</feature>
<feature type="region of interest" description="Disordered" evidence="1">
    <location>
        <begin position="147"/>
        <end position="178"/>
    </location>
</feature>
<sequence length="215" mass="23940">MKIFAFILVLLMIIGLTMAGGRKPDNLRVVDASRVKRNPIYTPKSGNQKPPPNQKGYPNCCPASENMCSSKGKYVVRATLLLAVLTSAATAQQTWFMYRIPSSLLANLFVPVTTSNNKRGELFDQPVSPYVLSYALPEMRNAWGWKRAPDPHSESEMDPSEFGIKFGKRSQQESESSFSDLADLGTRFGKRNFAPESSSLRFSKHPFSAETPNKL</sequence>
<dbReference type="EMBL" id="JAKKPZ010000018">
    <property type="protein sequence ID" value="KAI1712522.1"/>
    <property type="molecule type" value="Genomic_DNA"/>
</dbReference>
<organism evidence="3 4">
    <name type="scientific">Ditylenchus destructor</name>
    <dbReference type="NCBI Taxonomy" id="166010"/>
    <lineage>
        <taxon>Eukaryota</taxon>
        <taxon>Metazoa</taxon>
        <taxon>Ecdysozoa</taxon>
        <taxon>Nematoda</taxon>
        <taxon>Chromadorea</taxon>
        <taxon>Rhabditida</taxon>
        <taxon>Tylenchina</taxon>
        <taxon>Tylenchomorpha</taxon>
        <taxon>Sphaerularioidea</taxon>
        <taxon>Anguinidae</taxon>
        <taxon>Anguininae</taxon>
        <taxon>Ditylenchus</taxon>
    </lineage>
</organism>
<comment type="caution">
    <text evidence="3">The sequence shown here is derived from an EMBL/GenBank/DDBJ whole genome shotgun (WGS) entry which is preliminary data.</text>
</comment>
<name>A0AAD4R322_9BILA</name>
<gene>
    <name evidence="3" type="ORF">DdX_09614</name>
</gene>
<proteinExistence type="predicted"/>
<dbReference type="AlphaFoldDB" id="A0AAD4R322"/>
<evidence type="ECO:0000313" key="4">
    <source>
        <dbReference type="Proteomes" id="UP001201812"/>
    </source>
</evidence>
<evidence type="ECO:0000256" key="2">
    <source>
        <dbReference type="SAM" id="SignalP"/>
    </source>
</evidence>
<reference evidence="3" key="1">
    <citation type="submission" date="2022-01" db="EMBL/GenBank/DDBJ databases">
        <title>Genome Sequence Resource for Two Populations of Ditylenchus destructor, the Migratory Endoparasitic Phytonematode.</title>
        <authorList>
            <person name="Zhang H."/>
            <person name="Lin R."/>
            <person name="Xie B."/>
        </authorList>
    </citation>
    <scope>NUCLEOTIDE SEQUENCE</scope>
    <source>
        <strain evidence="3">BazhouSP</strain>
    </source>
</reference>
<keyword evidence="2" id="KW-0732">Signal</keyword>
<protein>
    <submittedName>
        <fullName evidence="3">Uncharacterized protein</fullName>
    </submittedName>
</protein>
<keyword evidence="4" id="KW-1185">Reference proteome</keyword>
<feature type="chain" id="PRO_5042150093" evidence="2">
    <location>
        <begin position="20"/>
        <end position="215"/>
    </location>
</feature>
<evidence type="ECO:0000256" key="1">
    <source>
        <dbReference type="SAM" id="MobiDB-lite"/>
    </source>
</evidence>
<evidence type="ECO:0000313" key="3">
    <source>
        <dbReference type="EMBL" id="KAI1712522.1"/>
    </source>
</evidence>
<dbReference type="Proteomes" id="UP001201812">
    <property type="component" value="Unassembled WGS sequence"/>
</dbReference>